<name>A0A4R4EAH5_9BACT</name>
<proteinExistence type="predicted"/>
<dbReference type="SUPFAM" id="SSF52540">
    <property type="entry name" value="P-loop containing nucleoside triphosphate hydrolases"/>
    <property type="match status" value="1"/>
</dbReference>
<protein>
    <submittedName>
        <fullName evidence="5">ABC transporter ATP-binding protein</fullName>
    </submittedName>
</protein>
<dbReference type="SMART" id="SM00382">
    <property type="entry name" value="AAA"/>
    <property type="match status" value="1"/>
</dbReference>
<evidence type="ECO:0000256" key="2">
    <source>
        <dbReference type="ARBA" id="ARBA00022741"/>
    </source>
</evidence>
<dbReference type="Gene3D" id="3.40.50.300">
    <property type="entry name" value="P-loop containing nucleotide triphosphate hydrolases"/>
    <property type="match status" value="1"/>
</dbReference>
<dbReference type="GO" id="GO:0016887">
    <property type="term" value="F:ATP hydrolysis activity"/>
    <property type="evidence" value="ECO:0007669"/>
    <property type="project" value="InterPro"/>
</dbReference>
<keyword evidence="2" id="KW-0547">Nucleotide-binding</keyword>
<evidence type="ECO:0000259" key="4">
    <source>
        <dbReference type="PROSITE" id="PS50893"/>
    </source>
</evidence>
<dbReference type="PROSITE" id="PS50893">
    <property type="entry name" value="ABC_TRANSPORTER_2"/>
    <property type="match status" value="1"/>
</dbReference>
<keyword evidence="3 5" id="KW-0067">ATP-binding</keyword>
<dbReference type="PANTHER" id="PTHR42939">
    <property type="entry name" value="ABC TRANSPORTER ATP-BINDING PROTEIN ALBC-RELATED"/>
    <property type="match status" value="1"/>
</dbReference>
<dbReference type="InterPro" id="IPR027417">
    <property type="entry name" value="P-loop_NTPase"/>
</dbReference>
<accession>A0A4R4EAH5</accession>
<dbReference type="InterPro" id="IPR003439">
    <property type="entry name" value="ABC_transporter-like_ATP-bd"/>
</dbReference>
<dbReference type="PANTHER" id="PTHR42939:SF1">
    <property type="entry name" value="ABC TRANSPORTER ATP-BINDING PROTEIN ALBC-RELATED"/>
    <property type="match status" value="1"/>
</dbReference>
<keyword evidence="1" id="KW-0813">Transport</keyword>
<keyword evidence="6" id="KW-1185">Reference proteome</keyword>
<sequence length="215" mass="24054">MQRAATRIELAGAGRRFNHDWIFRKADLHFHAGHAYALTGPNGSGKSTLLQLIGGLLQPSEGKVHYYESDRLLAPENIFRSLSLAAPYLDVIEEMTALEFLRFHARFKPFRSGQTPESILERVGLAAAAHKQVRYYSSGMKQRVKLAQAFFSDTSVLLLDEPTSNLDIVGVQLYLDLINEETKGRLVIVCSNDPVEYAFCGKVLSVLDYKPAPRK</sequence>
<dbReference type="InterPro" id="IPR051782">
    <property type="entry name" value="ABC_Transporter_VariousFunc"/>
</dbReference>
<evidence type="ECO:0000256" key="3">
    <source>
        <dbReference type="ARBA" id="ARBA00022840"/>
    </source>
</evidence>
<dbReference type="GO" id="GO:0005524">
    <property type="term" value="F:ATP binding"/>
    <property type="evidence" value="ECO:0007669"/>
    <property type="project" value="UniProtKB-KW"/>
</dbReference>
<evidence type="ECO:0000313" key="6">
    <source>
        <dbReference type="Proteomes" id="UP000295164"/>
    </source>
</evidence>
<dbReference type="Pfam" id="PF00005">
    <property type="entry name" value="ABC_tran"/>
    <property type="match status" value="1"/>
</dbReference>
<reference evidence="5 6" key="1">
    <citation type="submission" date="2019-03" db="EMBL/GenBank/DDBJ databases">
        <authorList>
            <person name="Kim M.K.M."/>
        </authorList>
    </citation>
    <scope>NUCLEOTIDE SEQUENCE [LARGE SCALE GENOMIC DNA]</scope>
    <source>
        <strain evidence="5 6">17J68-15</strain>
    </source>
</reference>
<dbReference type="AlphaFoldDB" id="A0A4R4EAH5"/>
<organism evidence="5 6">
    <name type="scientific">Flaviaesturariibacter aridisoli</name>
    <dbReference type="NCBI Taxonomy" id="2545761"/>
    <lineage>
        <taxon>Bacteria</taxon>
        <taxon>Pseudomonadati</taxon>
        <taxon>Bacteroidota</taxon>
        <taxon>Chitinophagia</taxon>
        <taxon>Chitinophagales</taxon>
        <taxon>Chitinophagaceae</taxon>
        <taxon>Flaviaestuariibacter</taxon>
    </lineage>
</organism>
<evidence type="ECO:0000256" key="1">
    <source>
        <dbReference type="ARBA" id="ARBA00022448"/>
    </source>
</evidence>
<dbReference type="OrthoDB" id="9808363at2"/>
<dbReference type="PROSITE" id="PS00211">
    <property type="entry name" value="ABC_TRANSPORTER_1"/>
    <property type="match status" value="1"/>
</dbReference>
<dbReference type="InterPro" id="IPR003593">
    <property type="entry name" value="AAA+_ATPase"/>
</dbReference>
<feature type="domain" description="ABC transporter" evidence="4">
    <location>
        <begin position="8"/>
        <end position="214"/>
    </location>
</feature>
<dbReference type="Proteomes" id="UP000295164">
    <property type="component" value="Unassembled WGS sequence"/>
</dbReference>
<comment type="caution">
    <text evidence="5">The sequence shown here is derived from an EMBL/GenBank/DDBJ whole genome shotgun (WGS) entry which is preliminary data.</text>
</comment>
<dbReference type="EMBL" id="SKFH01000001">
    <property type="protein sequence ID" value="TCZ74835.1"/>
    <property type="molecule type" value="Genomic_DNA"/>
</dbReference>
<evidence type="ECO:0000313" key="5">
    <source>
        <dbReference type="EMBL" id="TCZ74835.1"/>
    </source>
</evidence>
<dbReference type="InterPro" id="IPR017871">
    <property type="entry name" value="ABC_transporter-like_CS"/>
</dbReference>
<gene>
    <name evidence="5" type="ORF">E0486_00590</name>
</gene>
<dbReference type="RefSeq" id="WP_131850191.1">
    <property type="nucleotide sequence ID" value="NZ_SKFH01000001.1"/>
</dbReference>